<feature type="transmembrane region" description="Helical" evidence="8">
    <location>
        <begin position="70"/>
        <end position="90"/>
    </location>
</feature>
<dbReference type="PANTHER" id="PTHR33908">
    <property type="entry name" value="MANNOSYLTRANSFERASE YKCB-RELATED"/>
    <property type="match status" value="1"/>
</dbReference>
<keyword evidence="4" id="KW-0808">Transferase</keyword>
<sequence>MKDKINITFIFFAVIISRLPFIWNSPGLDIDNWLVLQTGKKIQETGIYRVSRLPGYPVSEYLASFFGNTAWFVLNIISVLFTAFCCVIFYKILGHLDAKDKIMAALALGFVHAVFIASTNSMEYMWSLFFLMLGIWLVLKRYIGWAGLALGLMVGTRFTNVLLLLPIVYFLYFNARIRSLKDYFLMFGVALSTFAIVFIPVFNKYSLSIFPDVGESSVDIKSIVSQYTMYIYGILGLLGLLIGLIYIIFQKDLIKNFQRNKEILIFSGLMILVTSFLYLKFPFESYYNIPLIPFVILVLVFLIQNKMVKNIIFSLFILSPFVIYVSSHKTQLKGAIFVNEKMENDYLEYAHSLYEQFSLHKNNKKLLITGGFYNCYLYKYQNKSKNENVKILGNPTLKLVEYYISKGYKVFYPKGIEQEVMFFNQYDISKYGESLLEPFNFDR</sequence>
<evidence type="ECO:0000256" key="2">
    <source>
        <dbReference type="ARBA" id="ARBA00022475"/>
    </source>
</evidence>
<proteinExistence type="predicted"/>
<keyword evidence="2" id="KW-1003">Cell membrane</keyword>
<feature type="transmembrane region" description="Helical" evidence="8">
    <location>
        <begin position="310"/>
        <end position="327"/>
    </location>
</feature>
<reference evidence="9" key="1">
    <citation type="submission" date="2022-10" db="EMBL/GenBank/DDBJ databases">
        <title>Chryseobacterium sp. nov., a novel bacterial species.</title>
        <authorList>
            <person name="Cao Y."/>
        </authorList>
    </citation>
    <scope>NUCLEOTIDE SEQUENCE</scope>
    <source>
        <strain evidence="9">CCTCC AB2015118</strain>
    </source>
</reference>
<feature type="transmembrane region" description="Helical" evidence="8">
    <location>
        <begin position="7"/>
        <end position="23"/>
    </location>
</feature>
<evidence type="ECO:0000256" key="8">
    <source>
        <dbReference type="SAM" id="Phobius"/>
    </source>
</evidence>
<feature type="transmembrane region" description="Helical" evidence="8">
    <location>
        <begin position="285"/>
        <end position="303"/>
    </location>
</feature>
<keyword evidence="10" id="KW-1185">Reference proteome</keyword>
<evidence type="ECO:0000313" key="10">
    <source>
        <dbReference type="Proteomes" id="UP001073122"/>
    </source>
</evidence>
<keyword evidence="6 8" id="KW-1133">Transmembrane helix</keyword>
<dbReference type="Proteomes" id="UP001073122">
    <property type="component" value="Unassembled WGS sequence"/>
</dbReference>
<organism evidence="9 10">
    <name type="scientific">Chryseobacterium formosus</name>
    <dbReference type="NCBI Taxonomy" id="1537363"/>
    <lineage>
        <taxon>Bacteria</taxon>
        <taxon>Pseudomonadati</taxon>
        <taxon>Bacteroidota</taxon>
        <taxon>Flavobacteriia</taxon>
        <taxon>Flavobacteriales</taxon>
        <taxon>Weeksellaceae</taxon>
        <taxon>Chryseobacterium group</taxon>
        <taxon>Chryseobacterium</taxon>
    </lineage>
</organism>
<dbReference type="RefSeq" id="WP_267264531.1">
    <property type="nucleotide sequence ID" value="NZ_JAOVZW010000004.1"/>
</dbReference>
<feature type="transmembrane region" description="Helical" evidence="8">
    <location>
        <begin position="183"/>
        <end position="202"/>
    </location>
</feature>
<comment type="subcellular location">
    <subcellularLocation>
        <location evidence="1">Cell membrane</location>
        <topology evidence="1">Multi-pass membrane protein</topology>
    </subcellularLocation>
</comment>
<dbReference type="InterPro" id="IPR050297">
    <property type="entry name" value="LipidA_mod_glycosyltrf_83"/>
</dbReference>
<evidence type="ECO:0000313" key="9">
    <source>
        <dbReference type="EMBL" id="MCX8523211.1"/>
    </source>
</evidence>
<comment type="caution">
    <text evidence="9">The sequence shown here is derived from an EMBL/GenBank/DDBJ whole genome shotgun (WGS) entry which is preliminary data.</text>
</comment>
<accession>A0ABT3XQ06</accession>
<protein>
    <submittedName>
        <fullName evidence="9">Glycosyltransferase family 39 protein</fullName>
    </submittedName>
</protein>
<feature type="transmembrane region" description="Helical" evidence="8">
    <location>
        <begin position="261"/>
        <end position="279"/>
    </location>
</feature>
<evidence type="ECO:0000256" key="5">
    <source>
        <dbReference type="ARBA" id="ARBA00022692"/>
    </source>
</evidence>
<gene>
    <name evidence="9" type="ORF">OF897_04645</name>
</gene>
<keyword evidence="7 8" id="KW-0472">Membrane</keyword>
<evidence type="ECO:0000256" key="7">
    <source>
        <dbReference type="ARBA" id="ARBA00023136"/>
    </source>
</evidence>
<keyword evidence="3" id="KW-0328">Glycosyltransferase</keyword>
<feature type="transmembrane region" description="Helical" evidence="8">
    <location>
        <begin position="102"/>
        <end position="122"/>
    </location>
</feature>
<evidence type="ECO:0000256" key="6">
    <source>
        <dbReference type="ARBA" id="ARBA00022989"/>
    </source>
</evidence>
<evidence type="ECO:0000256" key="3">
    <source>
        <dbReference type="ARBA" id="ARBA00022676"/>
    </source>
</evidence>
<evidence type="ECO:0000256" key="1">
    <source>
        <dbReference type="ARBA" id="ARBA00004651"/>
    </source>
</evidence>
<dbReference type="PANTHER" id="PTHR33908:SF11">
    <property type="entry name" value="MEMBRANE PROTEIN"/>
    <property type="match status" value="1"/>
</dbReference>
<keyword evidence="5 8" id="KW-0812">Transmembrane</keyword>
<dbReference type="EMBL" id="JAOVZW010000004">
    <property type="protein sequence ID" value="MCX8523211.1"/>
    <property type="molecule type" value="Genomic_DNA"/>
</dbReference>
<feature type="transmembrane region" description="Helical" evidence="8">
    <location>
        <begin position="142"/>
        <end position="171"/>
    </location>
</feature>
<feature type="transmembrane region" description="Helical" evidence="8">
    <location>
        <begin position="229"/>
        <end position="249"/>
    </location>
</feature>
<name>A0ABT3XQ06_9FLAO</name>
<evidence type="ECO:0000256" key="4">
    <source>
        <dbReference type="ARBA" id="ARBA00022679"/>
    </source>
</evidence>